<comment type="subcellular location">
    <subcellularLocation>
        <location evidence="2">Nucleus</location>
    </subcellularLocation>
</comment>
<keyword evidence="10" id="KW-1185">Reference proteome</keyword>
<feature type="domain" description="RNA helicase aquarius beta-barrel" evidence="7">
    <location>
        <begin position="505"/>
        <end position="686"/>
    </location>
</feature>
<feature type="region of interest" description="Disordered" evidence="3">
    <location>
        <begin position="1431"/>
        <end position="1492"/>
    </location>
</feature>
<evidence type="ECO:0000259" key="4">
    <source>
        <dbReference type="Pfam" id="PF13086"/>
    </source>
</evidence>
<dbReference type="InterPro" id="IPR032174">
    <property type="entry name" value="Aquarius_N"/>
</dbReference>
<feature type="domain" description="DNA2/NAM7 helicase helicase" evidence="4">
    <location>
        <begin position="842"/>
        <end position="1142"/>
    </location>
</feature>
<evidence type="ECO:0000313" key="10">
    <source>
        <dbReference type="Proteomes" id="UP001583186"/>
    </source>
</evidence>
<keyword evidence="1" id="KW-0347">Helicase</keyword>
<comment type="function">
    <text evidence="2">Involved in mRNA splicing where it associates with cdc5 and the other cwf proteins as part of the spliceosome.</text>
</comment>
<feature type="compositionally biased region" description="Low complexity" evidence="3">
    <location>
        <begin position="1431"/>
        <end position="1441"/>
    </location>
</feature>
<dbReference type="InterPro" id="IPR041679">
    <property type="entry name" value="DNA2/NAM7-like_C"/>
</dbReference>
<evidence type="ECO:0000256" key="1">
    <source>
        <dbReference type="ARBA" id="ARBA00022806"/>
    </source>
</evidence>
<evidence type="ECO:0000259" key="7">
    <source>
        <dbReference type="Pfam" id="PF21143"/>
    </source>
</evidence>
<dbReference type="Pfam" id="PF21143">
    <property type="entry name" value="Aquarius_N_2nd"/>
    <property type="match status" value="1"/>
</dbReference>
<organism evidence="9 10">
    <name type="scientific">Sporothrix stenoceras</name>
    <dbReference type="NCBI Taxonomy" id="5173"/>
    <lineage>
        <taxon>Eukaryota</taxon>
        <taxon>Fungi</taxon>
        <taxon>Dikarya</taxon>
        <taxon>Ascomycota</taxon>
        <taxon>Pezizomycotina</taxon>
        <taxon>Sordariomycetes</taxon>
        <taxon>Sordariomycetidae</taxon>
        <taxon>Ophiostomatales</taxon>
        <taxon>Ophiostomataceae</taxon>
        <taxon>Sporothrix</taxon>
    </lineage>
</organism>
<sequence length="1492" mass="165058">MPPAKKLKSGAGAKAKGGKKATAKPPAAVPEGESAFAQLAKEHWLKGGKLADKVKVKNDVIKAGLWDALEEEAFAFQSLLSLETLQTLEGYLWPGYNEDSSDEHVLLIVLIINAKKREHLDTWGVFADRPLDFASFFRRTLTLSLDTTSFSLAIRAHILSFVIHAFQSLDTAIVRKECAPLVSISTWHNISNDARRDELLDQTGHLRKQWRAAAKRFDAGDADTQSRLRFDRSWLYTLVLDFIGVLFDESGAEDVVRYCERFVEFLSDLQSQLPTRRYVNALLQDLHVLPVLAVSPVVHDEANGLLRDMAALLAHYTYFSVDDQTGAQLSETEAYDKHCTRLAVLQRLALKHFKEKLTVLALSNYGSIDKRDELAALLAPLTDDEIAQLAGLLHLRTSYPASCKVQIGRKFLLEALLATFEKRPTFQDEARGLSIMPTEQNIFDTSLARSEGYDGSQPMALPKLNLQYLSVGDFLWRSLVLYRNESFYGIRQDIETALLRVEPTFGNAGETRFTRVGKMVMPIQKMTIAQVVPPLVGDDKPSLVKAEIVIDFRGVKDFMRREWEGLRPEDTVFLVAVNASVAKSAADGTSTATSAAQRLGITSIRTAEVLYPMESEHGGRGQGFQRRGRGGRGGRGGGGDRGGHGHRNTVKKLQVKLDPAAFVEDTAQSSEGAPDIYDTFNLVVRRHARENNFKPILDSIRSLVLSDVPLAPWLHEVFLGYGDPAAATYKHLPNRIKKVDFRDTFLDWHHLIESLPGKTVEPSDDVTGSFGPPYVLGLADKPPAAEVLAPAKPASKKRRRDAEPALIADVETLKVSTYTPPNNGPYPVDAPKLNSVRFTPAQTEAIMSGAQPGLTVIVGPPGTGKTDVATQIINTIYHNFPEQRTLLIAHSNQALNQLFAKIAMLDIDQRHLLRLGHGEEELALDGASFSKFGRVEMFLENRNQYLQEVTRLAASIGAPGAHGNSAETAGYFNSVYIEPAWTKFNDVAVHTDGASAADIVQAFPFRNYFADAPQPLFPEDADRDTVLDIANGCYRHISKVFAELSDVQPFEILRRDRDKANYLLTKEARIVAMTSTHAAMRRGEIAALGFKYDNVVVEEAAQITEIEDFIPLALQKANATTGEVPLQRVVLCGDHLQNSPIVQNGAYRNYANLEQSLFSRLVRLGVPTINLDQQGRARPSIADLYRWRYPGLVDLPHVQTNPAFLTANAGFRYDYQFINVPNYRGRGESMPSPHFVQNLGEAEYAVAIFQYMRLLGYPASKITILATYAGQRALIRDVLEYRCRKSPIFGLPKVLTTVDRYQGEQNDYIILSLTRTSRVGYLRDIRRLTVALSRARLGLYIVGRRHVFESCPELRQAFQILLQRPDKLALVTGELWPSNRVIADENKAAAGGTLANEVAMEGVEHLGQYVYEMIQTKMQQMEADKAKAEGVAAEGGAASEDASLKLLPAPAREDDGEDIVALPGGDDDEGPRGEDAGDDDGPGAEEDEDGEN</sequence>
<keyword evidence="1" id="KW-0067">ATP-binding</keyword>
<dbReference type="PANTHER" id="PTHR10887:SF5">
    <property type="entry name" value="RNA HELICASE AQUARIUS"/>
    <property type="match status" value="1"/>
</dbReference>
<evidence type="ECO:0000256" key="2">
    <source>
        <dbReference type="PIRNR" id="PIRNR038901"/>
    </source>
</evidence>
<keyword evidence="1" id="KW-0547">Nucleotide-binding</keyword>
<evidence type="ECO:0000256" key="3">
    <source>
        <dbReference type="SAM" id="MobiDB-lite"/>
    </source>
</evidence>
<keyword evidence="2" id="KW-0539">Nucleus</keyword>
<feature type="domain" description="RNA helicase aquarius insertion" evidence="8">
    <location>
        <begin position="734"/>
        <end position="830"/>
    </location>
</feature>
<dbReference type="InterPro" id="IPR048966">
    <property type="entry name" value="Aquarius_b-barrel"/>
</dbReference>
<dbReference type="CDD" id="cd17935">
    <property type="entry name" value="EEXXQc_AQR"/>
    <property type="match status" value="1"/>
</dbReference>
<dbReference type="PANTHER" id="PTHR10887">
    <property type="entry name" value="DNA2/NAM7 HELICASE FAMILY"/>
    <property type="match status" value="1"/>
</dbReference>
<name>A0ABR3ZQZ5_9PEZI</name>
<accession>A0ABR3ZQZ5</accession>
<comment type="similarity">
    <text evidence="2">Belongs to the CWF11 family.</text>
</comment>
<dbReference type="Pfam" id="PF13087">
    <property type="entry name" value="AAA_12"/>
    <property type="match status" value="1"/>
</dbReference>
<comment type="subunit">
    <text evidence="2">Belongs to the 40S cdc5-associated complex (or cwf complex), a spliceosome sub-complex reminiscent of a late-stage spliceosome.</text>
</comment>
<comment type="caution">
    <text evidence="9">The sequence shown here is derived from an EMBL/GenBank/DDBJ whole genome shotgun (WGS) entry which is preliminary data.</text>
</comment>
<evidence type="ECO:0000259" key="8">
    <source>
        <dbReference type="Pfam" id="PF21144"/>
    </source>
</evidence>
<dbReference type="InterPro" id="IPR026300">
    <property type="entry name" value="CWF11_fam"/>
</dbReference>
<feature type="domain" description="DNA2/NAM7 helicase-like C-terminal" evidence="5">
    <location>
        <begin position="1153"/>
        <end position="1345"/>
    </location>
</feature>
<keyword evidence="2" id="KW-0508">mRNA splicing</keyword>
<dbReference type="CDD" id="cd18808">
    <property type="entry name" value="SF1_C_Upf1"/>
    <property type="match status" value="1"/>
</dbReference>
<proteinExistence type="inferred from homology"/>
<feature type="compositionally biased region" description="Acidic residues" evidence="3">
    <location>
        <begin position="1476"/>
        <end position="1492"/>
    </location>
</feature>
<feature type="domain" description="RNA helicase aquarius N-terminal" evidence="6">
    <location>
        <begin position="36"/>
        <end position="424"/>
    </location>
</feature>
<evidence type="ECO:0000259" key="6">
    <source>
        <dbReference type="Pfam" id="PF16399"/>
    </source>
</evidence>
<gene>
    <name evidence="9" type="ORF">Sste5346_001003</name>
</gene>
<dbReference type="Pfam" id="PF13086">
    <property type="entry name" value="AAA_11"/>
    <property type="match status" value="1"/>
</dbReference>
<dbReference type="Pfam" id="PF21144">
    <property type="entry name" value="Aquarius_N_3rd"/>
    <property type="match status" value="1"/>
</dbReference>
<feature type="region of interest" description="Disordered" evidence="3">
    <location>
        <begin position="1"/>
        <end position="27"/>
    </location>
</feature>
<keyword evidence="2" id="KW-0507">mRNA processing</keyword>
<dbReference type="InterPro" id="IPR027417">
    <property type="entry name" value="P-loop_NTPase"/>
</dbReference>
<keyword evidence="1" id="KW-0378">Hydrolase</keyword>
<evidence type="ECO:0000259" key="5">
    <source>
        <dbReference type="Pfam" id="PF13087"/>
    </source>
</evidence>
<dbReference type="Proteomes" id="UP001583186">
    <property type="component" value="Unassembled WGS sequence"/>
</dbReference>
<dbReference type="InterPro" id="IPR041677">
    <property type="entry name" value="DNA2/NAM7_AAA_11"/>
</dbReference>
<protein>
    <recommendedName>
        <fullName evidence="2">Pre-mRNA-splicing factor</fullName>
    </recommendedName>
</protein>
<dbReference type="Pfam" id="PF16399">
    <property type="entry name" value="Aquarius_N_1st"/>
    <property type="match status" value="1"/>
</dbReference>
<dbReference type="PIRSF" id="PIRSF038901">
    <property type="entry name" value="AQR_cwf11"/>
    <property type="match status" value="1"/>
</dbReference>
<evidence type="ECO:0000313" key="9">
    <source>
        <dbReference type="EMBL" id="KAL1902561.1"/>
    </source>
</evidence>
<dbReference type="InterPro" id="IPR048967">
    <property type="entry name" value="Aquarius_insert"/>
</dbReference>
<dbReference type="InterPro" id="IPR047187">
    <property type="entry name" value="SF1_C_Upf1"/>
</dbReference>
<reference evidence="9 10" key="1">
    <citation type="journal article" date="2024" name="IMA Fungus">
        <title>IMA Genome - F19 : A genome assembly and annotation guide to empower mycologists, including annotated draft genome sequences of Ceratocystis pirilliformis, Diaporthe australafricana, Fusarium ophioides, Paecilomyces lecythidis, and Sporothrix stenoceras.</title>
        <authorList>
            <person name="Aylward J."/>
            <person name="Wilson A.M."/>
            <person name="Visagie C.M."/>
            <person name="Spraker J."/>
            <person name="Barnes I."/>
            <person name="Buitendag C."/>
            <person name="Ceriani C."/>
            <person name="Del Mar Angel L."/>
            <person name="du Plessis D."/>
            <person name="Fuchs T."/>
            <person name="Gasser K."/>
            <person name="Kramer D."/>
            <person name="Li W."/>
            <person name="Munsamy K."/>
            <person name="Piso A."/>
            <person name="Price J.L."/>
            <person name="Sonnekus B."/>
            <person name="Thomas C."/>
            <person name="van der Nest A."/>
            <person name="van Dijk A."/>
            <person name="van Heerden A."/>
            <person name="van Vuuren N."/>
            <person name="Yilmaz N."/>
            <person name="Duong T.A."/>
            <person name="van der Merwe N.A."/>
            <person name="Wingfield M.J."/>
            <person name="Wingfield B.D."/>
        </authorList>
    </citation>
    <scope>NUCLEOTIDE SEQUENCE [LARGE SCALE GENOMIC DNA]</scope>
    <source>
        <strain evidence="9 10">CMW 5346</strain>
    </source>
</reference>
<dbReference type="SUPFAM" id="SSF52540">
    <property type="entry name" value="P-loop containing nucleoside triphosphate hydrolases"/>
    <property type="match status" value="1"/>
</dbReference>
<dbReference type="Gene3D" id="3.40.50.300">
    <property type="entry name" value="P-loop containing nucleotide triphosphate hydrolases"/>
    <property type="match status" value="2"/>
</dbReference>
<dbReference type="EMBL" id="JAWCUI010000004">
    <property type="protein sequence ID" value="KAL1902561.1"/>
    <property type="molecule type" value="Genomic_DNA"/>
</dbReference>
<feature type="region of interest" description="Disordered" evidence="3">
    <location>
        <begin position="615"/>
        <end position="649"/>
    </location>
</feature>
<dbReference type="InterPro" id="IPR045055">
    <property type="entry name" value="DNA2/NAM7-like"/>
</dbReference>